<reference evidence="1" key="1">
    <citation type="submission" date="2021-07" db="EMBL/GenBank/DDBJ databases">
        <authorList>
            <person name="Durling M."/>
        </authorList>
    </citation>
    <scope>NUCLEOTIDE SEQUENCE</scope>
</reference>
<dbReference type="AlphaFoldDB" id="A0A9N9LBW9"/>
<dbReference type="EMBL" id="CAJVRM010000044">
    <property type="protein sequence ID" value="CAG8972394.1"/>
    <property type="molecule type" value="Genomic_DNA"/>
</dbReference>
<sequence>MANRSEVQLTHPIKERLYLAQTRRQVVTIEKAVSTNKVGPFDSSGTSIVTSTMEAILVKEEVREDKGLPQKKDATKAREFQVIDFPKTNIGECLQPYTER</sequence>
<organism evidence="1 2">
    <name type="scientific">Hymenoscyphus albidus</name>
    <dbReference type="NCBI Taxonomy" id="595503"/>
    <lineage>
        <taxon>Eukaryota</taxon>
        <taxon>Fungi</taxon>
        <taxon>Dikarya</taxon>
        <taxon>Ascomycota</taxon>
        <taxon>Pezizomycotina</taxon>
        <taxon>Leotiomycetes</taxon>
        <taxon>Helotiales</taxon>
        <taxon>Helotiaceae</taxon>
        <taxon>Hymenoscyphus</taxon>
    </lineage>
</organism>
<evidence type="ECO:0000313" key="1">
    <source>
        <dbReference type="EMBL" id="CAG8972394.1"/>
    </source>
</evidence>
<protein>
    <submittedName>
        <fullName evidence="1">Uncharacterized protein</fullName>
    </submittedName>
</protein>
<dbReference type="OrthoDB" id="5022096at2759"/>
<comment type="caution">
    <text evidence="1">The sequence shown here is derived from an EMBL/GenBank/DDBJ whole genome shotgun (WGS) entry which is preliminary data.</text>
</comment>
<dbReference type="Proteomes" id="UP000701801">
    <property type="component" value="Unassembled WGS sequence"/>
</dbReference>
<accession>A0A9N9LBW9</accession>
<name>A0A9N9LBW9_9HELO</name>
<keyword evidence="2" id="KW-1185">Reference proteome</keyword>
<proteinExistence type="predicted"/>
<gene>
    <name evidence="1" type="ORF">HYALB_00007148</name>
</gene>
<evidence type="ECO:0000313" key="2">
    <source>
        <dbReference type="Proteomes" id="UP000701801"/>
    </source>
</evidence>